<dbReference type="AlphaFoldDB" id="A0A816T3Y4"/>
<comment type="caution">
    <text evidence="1">The sequence shown here is derived from an EMBL/GenBank/DDBJ whole genome shotgun (WGS) entry which is preliminary data.</text>
</comment>
<organism evidence="1 3">
    <name type="scientific">Rotaria magnacalcarata</name>
    <dbReference type="NCBI Taxonomy" id="392030"/>
    <lineage>
        <taxon>Eukaryota</taxon>
        <taxon>Metazoa</taxon>
        <taxon>Spiralia</taxon>
        <taxon>Gnathifera</taxon>
        <taxon>Rotifera</taxon>
        <taxon>Eurotatoria</taxon>
        <taxon>Bdelloidea</taxon>
        <taxon>Philodinida</taxon>
        <taxon>Philodinidae</taxon>
        <taxon>Rotaria</taxon>
    </lineage>
</organism>
<evidence type="ECO:0000313" key="1">
    <source>
        <dbReference type="EMBL" id="CAF2093383.1"/>
    </source>
</evidence>
<proteinExistence type="predicted"/>
<gene>
    <name evidence="1" type="ORF">MBJ925_LOCUS20985</name>
    <name evidence="2" type="ORF">SMN809_LOCUS20935</name>
</gene>
<dbReference type="EMBL" id="CAJNRE010010591">
    <property type="protein sequence ID" value="CAF2093383.1"/>
    <property type="molecule type" value="Genomic_DNA"/>
</dbReference>
<evidence type="ECO:0000313" key="3">
    <source>
        <dbReference type="Proteomes" id="UP000663824"/>
    </source>
</evidence>
<sequence>MKWAVHIFVYSSTNTQLKQLFEEFSDVSSGDLIKLPPMRDIDHEIKILENVTPPSQQPFRISQPELAELKR</sequence>
<name>A0A816T3Y4_9BILA</name>
<dbReference type="Proteomes" id="UP000663824">
    <property type="component" value="Unassembled WGS sequence"/>
</dbReference>
<protein>
    <submittedName>
        <fullName evidence="1">Uncharacterized protein</fullName>
    </submittedName>
</protein>
<reference evidence="1" key="1">
    <citation type="submission" date="2021-02" db="EMBL/GenBank/DDBJ databases">
        <authorList>
            <person name="Nowell W R."/>
        </authorList>
    </citation>
    <scope>NUCLEOTIDE SEQUENCE</scope>
</reference>
<accession>A0A816T3Y4</accession>
<dbReference type="Proteomes" id="UP000676336">
    <property type="component" value="Unassembled WGS sequence"/>
</dbReference>
<dbReference type="EMBL" id="CAJOBI010014818">
    <property type="protein sequence ID" value="CAF4179038.1"/>
    <property type="molecule type" value="Genomic_DNA"/>
</dbReference>
<evidence type="ECO:0000313" key="2">
    <source>
        <dbReference type="EMBL" id="CAF4179038.1"/>
    </source>
</evidence>